<sequence length="807" mass="85481">MTAAPVTARALLPLFLISLAAVAVETGLTRFFAVASWSEYGYWVISIAMTGFAVSGVVMVMGRDTLLRNASWLLPVLPLALMATGAAGWVGVTQNPFNPLELQNGVAWQGQAWNILLYYVALFPFFFLTGLAVSLNFVLYARAIGRVYGWDLVGAGVGAIAAIGLLYLLHPFDLVPALLPVMALAAILTPAARPVLLRGAAFAVLLASEALILSAASPRVSEYKPVSIARNVPESRVLAEVLSPRGVYQLLDNFTERLDTDISNNLGMLGLEPPGRSYGLYRDGIRIAALPSVPITAPYASGTLAAGAYALLDQPRVLLIGASGGFRIAEALALDARSITVQEPEPMLRHILIHGIGPVPPLPRDPRVMLSDTHPLRATGDAFDLIDYAGDILDAEDQSRHLYAAEAIAGSLSRLAAGGLLSLPVNIRELPVYAIRVLSTVRAALVLSGRADPAAHVVVLRSAWNLRILVSPVPWTPERVAALHRFAEERSFDISFAPHIDEVAPDRTVWNELPPITLESDSIGTGREGTPDAIAQEAPGVLAGTPLMDAFDRSPVTEDRPWLAPLVRLSALPLALERVEILPQAEIGTLVNVAVLAQAALLALLVALLPALRRGGIGAPAGMVLRALPYFAALGLGFLFIEIALIEQAAFLLEDRASGFALVLTAMLVFSGLGSMMAGRYAAAPRGALLAAGAVILAWTALALFGLRDLVGATLDWPWLARALLVVALTAPAGVALGLPFPLGLDRFARDAPRLLPWAWALNGAFSVVSTPLANLLAKTSGLSALLVGALLCYVTAMSVFPRNESR</sequence>
<feature type="transmembrane region" description="Helical" evidence="1">
    <location>
        <begin position="624"/>
        <end position="646"/>
    </location>
</feature>
<feature type="transmembrane region" description="Helical" evidence="1">
    <location>
        <begin position="42"/>
        <end position="60"/>
    </location>
</feature>
<reference evidence="2" key="2">
    <citation type="journal article" date="2021" name="Syst. Appl. Microbiol.">
        <title>Roseomonas hellenica sp. nov., isolated from roots of wild-growing Alkanna tinctoria.</title>
        <authorList>
            <person name="Rat A."/>
            <person name="Naranjo H.D."/>
            <person name="Lebbe L."/>
            <person name="Cnockaert M."/>
            <person name="Krigas N."/>
            <person name="Grigoriadou K."/>
            <person name="Maloupa E."/>
            <person name="Willems A."/>
        </authorList>
    </citation>
    <scope>NUCLEOTIDE SEQUENCE</scope>
    <source>
        <strain evidence="2">LMG 28251</strain>
    </source>
</reference>
<keyword evidence="1" id="KW-1133">Transmembrane helix</keyword>
<evidence type="ECO:0008006" key="4">
    <source>
        <dbReference type="Google" id="ProtNLM"/>
    </source>
</evidence>
<keyword evidence="1" id="KW-0812">Transmembrane</keyword>
<protein>
    <recommendedName>
        <fullName evidence="4">Spermidine synthase</fullName>
    </recommendedName>
</protein>
<feature type="transmembrane region" description="Helical" evidence="1">
    <location>
        <begin position="590"/>
        <end position="612"/>
    </location>
</feature>
<keyword evidence="1" id="KW-0472">Membrane</keyword>
<feature type="transmembrane region" description="Helical" evidence="1">
    <location>
        <begin position="719"/>
        <end position="743"/>
    </location>
</feature>
<evidence type="ECO:0000313" key="2">
    <source>
        <dbReference type="EMBL" id="MBR0654802.1"/>
    </source>
</evidence>
<evidence type="ECO:0000256" key="1">
    <source>
        <dbReference type="SAM" id="Phobius"/>
    </source>
</evidence>
<gene>
    <name evidence="2" type="ORF">GXW79_06900</name>
</gene>
<reference evidence="2" key="1">
    <citation type="submission" date="2020-01" db="EMBL/GenBank/DDBJ databases">
        <authorList>
            <person name="Rat A."/>
        </authorList>
    </citation>
    <scope>NUCLEOTIDE SEQUENCE</scope>
    <source>
        <strain evidence="2">LMG 28251</strain>
    </source>
</reference>
<keyword evidence="3" id="KW-1185">Reference proteome</keyword>
<evidence type="ECO:0000313" key="3">
    <source>
        <dbReference type="Proteomes" id="UP001196068"/>
    </source>
</evidence>
<feature type="transmembrane region" description="Helical" evidence="1">
    <location>
        <begin position="147"/>
        <end position="168"/>
    </location>
</feature>
<dbReference type="Proteomes" id="UP001196068">
    <property type="component" value="Unassembled WGS sequence"/>
</dbReference>
<feature type="transmembrane region" description="Helical" evidence="1">
    <location>
        <begin position="658"/>
        <end position="676"/>
    </location>
</feature>
<feature type="transmembrane region" description="Helical" evidence="1">
    <location>
        <begin position="688"/>
        <end position="707"/>
    </location>
</feature>
<dbReference type="RefSeq" id="WP_211873626.1">
    <property type="nucleotide sequence ID" value="NZ_JAAEDH010000006.1"/>
</dbReference>
<organism evidence="2 3">
    <name type="scientific">Plastoroseomonas arctica</name>
    <dbReference type="NCBI Taxonomy" id="1509237"/>
    <lineage>
        <taxon>Bacteria</taxon>
        <taxon>Pseudomonadati</taxon>
        <taxon>Pseudomonadota</taxon>
        <taxon>Alphaproteobacteria</taxon>
        <taxon>Acetobacterales</taxon>
        <taxon>Acetobacteraceae</taxon>
        <taxon>Plastoroseomonas</taxon>
    </lineage>
</organism>
<feature type="transmembrane region" description="Helical" evidence="1">
    <location>
        <begin position="755"/>
        <end position="777"/>
    </location>
</feature>
<proteinExistence type="predicted"/>
<feature type="transmembrane region" description="Helical" evidence="1">
    <location>
        <begin position="174"/>
        <end position="192"/>
    </location>
</feature>
<accession>A0AAF1JVW0</accession>
<comment type="caution">
    <text evidence="2">The sequence shown here is derived from an EMBL/GenBank/DDBJ whole genome shotgun (WGS) entry which is preliminary data.</text>
</comment>
<dbReference type="EMBL" id="JAAEDH010000006">
    <property type="protein sequence ID" value="MBR0654802.1"/>
    <property type="molecule type" value="Genomic_DNA"/>
</dbReference>
<feature type="transmembrane region" description="Helical" evidence="1">
    <location>
        <begin position="112"/>
        <end position="140"/>
    </location>
</feature>
<feature type="transmembrane region" description="Helical" evidence="1">
    <location>
        <begin position="783"/>
        <end position="801"/>
    </location>
</feature>
<feature type="transmembrane region" description="Helical" evidence="1">
    <location>
        <begin position="72"/>
        <end position="92"/>
    </location>
</feature>
<name>A0AAF1JVW0_9PROT</name>
<dbReference type="AlphaFoldDB" id="A0AAF1JVW0"/>